<evidence type="ECO:0000313" key="10">
    <source>
        <dbReference type="Proteomes" id="UP000671913"/>
    </source>
</evidence>
<evidence type="ECO:0000313" key="9">
    <source>
        <dbReference type="EMBL" id="QSZ27977.1"/>
    </source>
</evidence>
<dbReference type="InterPro" id="IPR045090">
    <property type="entry name" value="Pept_M3A_M3B"/>
</dbReference>
<gene>
    <name evidence="9" type="primary">pepF</name>
    <name evidence="9" type="ORF">ACETAC_03665</name>
</gene>
<organism evidence="9 10">
    <name type="scientific">Aceticella autotrophica</name>
    <dbReference type="NCBI Taxonomy" id="2755338"/>
    <lineage>
        <taxon>Bacteria</taxon>
        <taxon>Bacillati</taxon>
        <taxon>Bacillota</taxon>
        <taxon>Clostridia</taxon>
        <taxon>Thermoanaerobacterales</taxon>
        <taxon>Thermoanaerobacteraceae</taxon>
        <taxon>Aceticella</taxon>
    </lineage>
</organism>
<feature type="domain" description="Oligopeptidase F N-terminal" evidence="8">
    <location>
        <begin position="114"/>
        <end position="183"/>
    </location>
</feature>
<evidence type="ECO:0000259" key="8">
    <source>
        <dbReference type="Pfam" id="PF08439"/>
    </source>
</evidence>
<evidence type="ECO:0000256" key="3">
    <source>
        <dbReference type="ARBA" id="ARBA00022801"/>
    </source>
</evidence>
<evidence type="ECO:0000256" key="6">
    <source>
        <dbReference type="RuleBase" id="RU368091"/>
    </source>
</evidence>
<proteinExistence type="inferred from homology"/>
<evidence type="ECO:0000259" key="7">
    <source>
        <dbReference type="Pfam" id="PF01432"/>
    </source>
</evidence>
<evidence type="ECO:0000256" key="1">
    <source>
        <dbReference type="ARBA" id="ARBA00022670"/>
    </source>
</evidence>
<dbReference type="Proteomes" id="UP000671913">
    <property type="component" value="Chromosome"/>
</dbReference>
<dbReference type="CDD" id="cd09608">
    <property type="entry name" value="M3B_PepF"/>
    <property type="match status" value="1"/>
</dbReference>
<sequence>MVKRLPDRKEIDDRYKWKLEDIYENEELWENDFNRVKVILNEILKYKGKINNDKSLLEVLKLNDDVSILTNKLIAYAKMRKDEDNSNGKYQALADRAMTLNIQVLSATSFIIPEVLSIDETAIKDYLDRNTELGVYKHFLDDILRYKPHVLSDKEERLLAETGIIAQAPGNIFKMLNNADIKFPIIKDDDGNDVELTHGNFIKFMESRNRDVRYNAFNGMYNTYKNFINTYSSMTDSNVKKDIFYSKMRNHKSSLEASLFDDNVPVEVYNNLINTVHDKIDLLHRYVKLRKKFLKLEELHMYDLYVPLIKEYDKHYKYEEAVNIVLEGLKPLGNDYVDILKSGFDSKWIDVFENRGKTSGAYSWGAYGVHPYVLLNYQGNLNDVFTIAHEMGHSLHTHYSMSCQPFVYSEYKIFVAEVASTCNEALLMNYLLEKAKEKNERLYLLNHYLEEFKGTIFRQVMFAEFEKFTHETDEKGESLTPELLCKKYHELNKFYYGNDIVVDEGINYEWARIPHFYMGFYVYKYATGFSSATALSQMILKEGKPAVDRYKEFLKEGSSDYPLNLLKKAGVDLTSPKPVLDALDVFEKLLQEMEKEI</sequence>
<evidence type="ECO:0000256" key="4">
    <source>
        <dbReference type="ARBA" id="ARBA00022833"/>
    </source>
</evidence>
<dbReference type="EC" id="3.4.24.-" evidence="6"/>
<dbReference type="GO" id="GO:0006518">
    <property type="term" value="P:peptide metabolic process"/>
    <property type="evidence" value="ECO:0007669"/>
    <property type="project" value="TreeGrafter"/>
</dbReference>
<dbReference type="GO" id="GO:0004222">
    <property type="term" value="F:metalloendopeptidase activity"/>
    <property type="evidence" value="ECO:0007669"/>
    <property type="project" value="UniProtKB-UniRule"/>
</dbReference>
<dbReference type="SUPFAM" id="SSF55486">
    <property type="entry name" value="Metalloproteases ('zincins'), catalytic domain"/>
    <property type="match status" value="1"/>
</dbReference>
<dbReference type="GO" id="GO:0046872">
    <property type="term" value="F:metal ion binding"/>
    <property type="evidence" value="ECO:0007669"/>
    <property type="project" value="UniProtKB-UniRule"/>
</dbReference>
<dbReference type="InterPro" id="IPR004438">
    <property type="entry name" value="Peptidase_M3B"/>
</dbReference>
<dbReference type="InterPro" id="IPR001567">
    <property type="entry name" value="Pept_M3A_M3B_dom"/>
</dbReference>
<keyword evidence="4 6" id="KW-0862">Zinc</keyword>
<dbReference type="Pfam" id="PF08439">
    <property type="entry name" value="Peptidase_M3_N"/>
    <property type="match status" value="1"/>
</dbReference>
<dbReference type="RefSeq" id="WP_284680700.1">
    <property type="nucleotide sequence ID" value="NZ_CP060096.1"/>
</dbReference>
<keyword evidence="2 6" id="KW-0479">Metal-binding</keyword>
<dbReference type="GO" id="GO:0006508">
    <property type="term" value="P:proteolysis"/>
    <property type="evidence" value="ECO:0007669"/>
    <property type="project" value="UniProtKB-KW"/>
</dbReference>
<keyword evidence="3 6" id="KW-0378">Hydrolase</keyword>
<dbReference type="InterPro" id="IPR042088">
    <property type="entry name" value="OligoPept_F_C"/>
</dbReference>
<name>A0A975AWW5_9THEO</name>
<dbReference type="NCBIfam" id="TIGR00181">
    <property type="entry name" value="pepF"/>
    <property type="match status" value="1"/>
</dbReference>
<accession>A0A975AWW5</accession>
<reference evidence="9" key="1">
    <citation type="submission" date="2020-08" db="EMBL/GenBank/DDBJ databases">
        <title>Genomic insights into the carbon and energy metabolism of the first obligate autotrophic acetogenic bacterium Aceticella autotrophica gen. nov., sp. nov.</title>
        <authorList>
            <person name="Toshchakov S.V."/>
            <person name="Elcheninov A.G."/>
            <person name="Kublanov I.V."/>
            <person name="Frolov E.N."/>
            <person name="Lebedinsky A.V."/>
        </authorList>
    </citation>
    <scope>NUCLEOTIDE SEQUENCE</scope>
    <source>
        <strain evidence="9">3443-3Ac</strain>
    </source>
</reference>
<keyword evidence="1 6" id="KW-0645">Protease</keyword>
<comment type="cofactor">
    <cofactor evidence="6">
        <name>Zn(2+)</name>
        <dbReference type="ChEBI" id="CHEBI:29105"/>
    </cofactor>
    <text evidence="6">Binds 1 zinc ion.</text>
</comment>
<dbReference type="Gene3D" id="1.10.287.830">
    <property type="entry name" value="putative peptidase helix hairpin domain like"/>
    <property type="match status" value="1"/>
</dbReference>
<dbReference type="EMBL" id="CP060096">
    <property type="protein sequence ID" value="QSZ27977.1"/>
    <property type="molecule type" value="Genomic_DNA"/>
</dbReference>
<comment type="function">
    <text evidence="6">Has oligopeptidase activity and degrades a variety of small bioactive peptides.</text>
</comment>
<keyword evidence="5 6" id="KW-0482">Metalloprotease</keyword>
<dbReference type="PANTHER" id="PTHR11804">
    <property type="entry name" value="PROTEASE M3 THIMET OLIGOPEPTIDASE-RELATED"/>
    <property type="match status" value="1"/>
</dbReference>
<dbReference type="KEGG" id="aaut:ACETAC_03665"/>
<keyword evidence="10" id="KW-1185">Reference proteome</keyword>
<dbReference type="Gene3D" id="1.20.140.70">
    <property type="entry name" value="Oligopeptidase f, N-terminal domain"/>
    <property type="match status" value="1"/>
</dbReference>
<dbReference type="InterPro" id="IPR013647">
    <property type="entry name" value="OligopepF_N_dom"/>
</dbReference>
<dbReference type="Gene3D" id="1.10.1370.20">
    <property type="entry name" value="Oligoendopeptidase f, C-terminal domain"/>
    <property type="match status" value="1"/>
</dbReference>
<comment type="similarity">
    <text evidence="6">Belongs to the peptidase M3B family.</text>
</comment>
<evidence type="ECO:0000256" key="5">
    <source>
        <dbReference type="ARBA" id="ARBA00023049"/>
    </source>
</evidence>
<dbReference type="Pfam" id="PF01432">
    <property type="entry name" value="Peptidase_M3"/>
    <property type="match status" value="1"/>
</dbReference>
<dbReference type="PANTHER" id="PTHR11804:SF84">
    <property type="entry name" value="SACCHAROLYSIN"/>
    <property type="match status" value="1"/>
</dbReference>
<protein>
    <recommendedName>
        <fullName evidence="6">Oligopeptidase F</fullName>
        <ecNumber evidence="6">3.4.24.-</ecNumber>
    </recommendedName>
</protein>
<dbReference type="AlphaFoldDB" id="A0A975AWW5"/>
<evidence type="ECO:0000256" key="2">
    <source>
        <dbReference type="ARBA" id="ARBA00022723"/>
    </source>
</evidence>
<feature type="domain" description="Peptidase M3A/M3B catalytic" evidence="7">
    <location>
        <begin position="204"/>
        <end position="583"/>
    </location>
</feature>